<feature type="compositionally biased region" description="Polar residues" evidence="7">
    <location>
        <begin position="1167"/>
        <end position="1184"/>
    </location>
</feature>
<dbReference type="InterPro" id="IPR001060">
    <property type="entry name" value="FCH_dom"/>
</dbReference>
<reference evidence="11" key="1">
    <citation type="submission" date="2021-02" db="EMBL/GenBank/DDBJ databases">
        <authorList>
            <person name="Nowell W R."/>
        </authorList>
    </citation>
    <scope>NUCLEOTIDE SEQUENCE</scope>
</reference>
<feature type="compositionally biased region" description="Acidic residues" evidence="7">
    <location>
        <begin position="885"/>
        <end position="915"/>
    </location>
</feature>
<feature type="domain" description="Rho-GAP" evidence="9">
    <location>
        <begin position="529"/>
        <end position="717"/>
    </location>
</feature>
<gene>
    <name evidence="11" type="ORF">JXQ802_LOCUS14445</name>
</gene>
<evidence type="ECO:0000313" key="11">
    <source>
        <dbReference type="EMBL" id="CAF1006571.1"/>
    </source>
</evidence>
<evidence type="ECO:0000313" key="12">
    <source>
        <dbReference type="Proteomes" id="UP000663870"/>
    </source>
</evidence>
<dbReference type="PROSITE" id="PS50238">
    <property type="entry name" value="RHOGAP"/>
    <property type="match status" value="1"/>
</dbReference>
<evidence type="ECO:0000256" key="3">
    <source>
        <dbReference type="ARBA" id="ARBA00023054"/>
    </source>
</evidence>
<keyword evidence="12" id="KW-1185">Reference proteome</keyword>
<feature type="region of interest" description="Disordered" evidence="7">
    <location>
        <begin position="1037"/>
        <end position="1080"/>
    </location>
</feature>
<dbReference type="PROSITE" id="PS51741">
    <property type="entry name" value="F_BAR"/>
    <property type="match status" value="1"/>
</dbReference>
<feature type="compositionally biased region" description="Low complexity" evidence="7">
    <location>
        <begin position="1092"/>
        <end position="1105"/>
    </location>
</feature>
<dbReference type="SMART" id="SM00055">
    <property type="entry name" value="FCH"/>
    <property type="match status" value="1"/>
</dbReference>
<dbReference type="InterPro" id="IPR031160">
    <property type="entry name" value="F_BAR_dom"/>
</dbReference>
<dbReference type="SUPFAM" id="SSF103657">
    <property type="entry name" value="BAR/IMD domain-like"/>
    <property type="match status" value="1"/>
</dbReference>
<dbReference type="SMART" id="SM00324">
    <property type="entry name" value="RhoGAP"/>
    <property type="match status" value="1"/>
</dbReference>
<feature type="region of interest" description="Disordered" evidence="7">
    <location>
        <begin position="818"/>
        <end position="844"/>
    </location>
</feature>
<keyword evidence="2" id="KW-0343">GTPase activation</keyword>
<feature type="compositionally biased region" description="Basic and acidic residues" evidence="7">
    <location>
        <begin position="1129"/>
        <end position="1139"/>
    </location>
</feature>
<feature type="domain" description="F-BAR" evidence="10">
    <location>
        <begin position="75"/>
        <end position="354"/>
    </location>
</feature>
<evidence type="ECO:0000256" key="6">
    <source>
        <dbReference type="SAM" id="Coils"/>
    </source>
</evidence>
<dbReference type="PROSITE" id="PS50002">
    <property type="entry name" value="SH3"/>
    <property type="match status" value="1"/>
</dbReference>
<name>A0A814H6M1_9BILA</name>
<evidence type="ECO:0000256" key="1">
    <source>
        <dbReference type="ARBA" id="ARBA00022443"/>
    </source>
</evidence>
<comment type="caution">
    <text evidence="11">The sequence shown here is derived from an EMBL/GenBank/DDBJ whole genome shotgun (WGS) entry which is preliminary data.</text>
</comment>
<dbReference type="Gene3D" id="1.20.1270.60">
    <property type="entry name" value="Arfaptin homology (AH) domain/BAR domain"/>
    <property type="match status" value="1"/>
</dbReference>
<feature type="coiled-coil region" evidence="6">
    <location>
        <begin position="218"/>
        <end position="255"/>
    </location>
</feature>
<keyword evidence="1 4" id="KW-0728">SH3 domain</keyword>
<proteinExistence type="predicted"/>
<feature type="region of interest" description="Disordered" evidence="7">
    <location>
        <begin position="1092"/>
        <end position="1184"/>
    </location>
</feature>
<dbReference type="SMART" id="SM00326">
    <property type="entry name" value="SH3"/>
    <property type="match status" value="1"/>
</dbReference>
<dbReference type="Pfam" id="PF00620">
    <property type="entry name" value="RhoGAP"/>
    <property type="match status" value="1"/>
</dbReference>
<dbReference type="InterPro" id="IPR036028">
    <property type="entry name" value="SH3-like_dom_sf"/>
</dbReference>
<feature type="region of interest" description="Disordered" evidence="7">
    <location>
        <begin position="880"/>
        <end position="972"/>
    </location>
</feature>
<evidence type="ECO:0000256" key="5">
    <source>
        <dbReference type="PROSITE-ProRule" id="PRU01077"/>
    </source>
</evidence>
<dbReference type="Pfam" id="PF00018">
    <property type="entry name" value="SH3_1"/>
    <property type="match status" value="1"/>
</dbReference>
<dbReference type="GO" id="GO:0005096">
    <property type="term" value="F:GTPase activator activity"/>
    <property type="evidence" value="ECO:0007669"/>
    <property type="project" value="UniProtKB-KW"/>
</dbReference>
<accession>A0A814H6M1</accession>
<dbReference type="Proteomes" id="UP000663870">
    <property type="component" value="Unassembled WGS sequence"/>
</dbReference>
<feature type="domain" description="SH3" evidence="8">
    <location>
        <begin position="760"/>
        <end position="821"/>
    </location>
</feature>
<feature type="compositionally biased region" description="Low complexity" evidence="7">
    <location>
        <begin position="44"/>
        <end position="54"/>
    </location>
</feature>
<evidence type="ECO:0000259" key="9">
    <source>
        <dbReference type="PROSITE" id="PS50238"/>
    </source>
</evidence>
<evidence type="ECO:0000256" key="7">
    <source>
        <dbReference type="SAM" id="MobiDB-lite"/>
    </source>
</evidence>
<evidence type="ECO:0000256" key="4">
    <source>
        <dbReference type="PROSITE-ProRule" id="PRU00192"/>
    </source>
</evidence>
<feature type="compositionally biased region" description="Low complexity" evidence="7">
    <location>
        <begin position="1055"/>
        <end position="1064"/>
    </location>
</feature>
<feature type="compositionally biased region" description="Low complexity" evidence="7">
    <location>
        <begin position="959"/>
        <end position="971"/>
    </location>
</feature>
<dbReference type="InterPro" id="IPR027267">
    <property type="entry name" value="AH/BAR_dom_sf"/>
</dbReference>
<feature type="compositionally biased region" description="Low complexity" evidence="7">
    <location>
        <begin position="1154"/>
        <end position="1166"/>
    </location>
</feature>
<dbReference type="EMBL" id="CAJNOL010000324">
    <property type="protein sequence ID" value="CAF1006571.1"/>
    <property type="molecule type" value="Genomic_DNA"/>
</dbReference>
<feature type="compositionally biased region" description="Polar residues" evidence="7">
    <location>
        <begin position="1037"/>
        <end position="1052"/>
    </location>
</feature>
<sequence>MSTIESNNIAMNSKTQSNTVNSTALVVYQSNIQSQTPPPPPLPLTSSTSLPSSSASFNEDKPIEKFYKKQKQIIVEFDQIVKDIRFQLNEQLKCLEQRIDTQLSILAEIQEYFKRRADVELDYAKNLDNLHKQINQKSRTQKARRETWILQSINKLWETIVHDTRTHVKYHTIMSDICGKYMYDKFNEIVEDTRRMFTKCKSVALASHEDIFKVLNELQSTMKTYHQYQSESKQAEQKLRIIQQQMAKIKSAKKQKTMEKRVEKRQMKYTETKVKAFKARNDYLMTIESVNAALKKYCTDDVPDLIDCMNFGFHTSIAKSIQMYLSAQENIKRGRQATIETLNRAIGDLDTVTDKQKYLEYYSNTFTIPKKIKFEPHKGDEVSAVNAQVLIRDEMQSRFIQMQSRLAGLKTENDEIFKTIEATEQSLMEFINTKNSDVSDLFKDLNLPQNISKDKRKEIEDYYVEKFKQYTLSSNLIARLQARHDIMQKALGAAPTTASVEDKNLIRRPIKPKQIGRAPILGRPRLFGGKLLDYIQVTQQHVPLIISSCVSAINRLGLHNQGIFRVPGAQIDINQFKEAFEKGEDPLVNITGRDMNSVAGVLKLYFRELKEPLFARDMFDSFISCIVDVESEEKCVENLCQVVKLLPRPIFIVMRYFFAFLNHLAEYSDENMMDASNLASCLAPTLMPIPEDKDQVQYLTHTIELIRTIITHHEEIFPSDGNGPIYEKFAITVAIDGEEDEDDEGISERSLRRTPSDDEVETIEAVALFDYVGRTEKELSFKKNQIIYIFKRMNHEWWQGCLAGGNESGYVPDGYIKPKTRRRDSAPVQNRPSLCLTPEPSSSFNSINLTTLSNDQLNTPIVYRQSSNLSIVDEHRLETAKETEIVEVDSDIENEEEEEDDDDDDNDDDNEDSDVSQENTYENTSNSSHQKSNNHHSIYDVLPPSPPILQIKKDHCHSRSSTSSSSRLTSTNEQQIIDIDTALREVLSGIRTVEECHAQCFRSVSTINNQQDERLSTQQESDAPDLVLNLPITSGLITPPSTKSIDNNINEHQSLKSSSSSNSSPIHQIDHSHNNNNNNNSLIQLTIMNDSTRTSRSNSASTTTTHFIEKIRPSPEPSHRKKIPPPIMKKPEKTIELLKRLGLQPSNESSCGATSSSTSTSSSSSSHLHQQPVSVAGSSKTTDV</sequence>
<dbReference type="SUPFAM" id="SSF48350">
    <property type="entry name" value="GTPase activation domain, GAP"/>
    <property type="match status" value="1"/>
</dbReference>
<feature type="compositionally biased region" description="Polar residues" evidence="7">
    <location>
        <begin position="1144"/>
        <end position="1153"/>
    </location>
</feature>
<evidence type="ECO:0000259" key="10">
    <source>
        <dbReference type="PROSITE" id="PS51741"/>
    </source>
</evidence>
<dbReference type="PANTHER" id="PTHR14166">
    <property type="entry name" value="SLIT-ROBO RHO GTPASE ACTIVATING PROTEIN"/>
    <property type="match status" value="1"/>
</dbReference>
<dbReference type="InterPro" id="IPR000198">
    <property type="entry name" value="RhoGAP_dom"/>
</dbReference>
<dbReference type="Gene3D" id="2.30.30.40">
    <property type="entry name" value="SH3 Domains"/>
    <property type="match status" value="1"/>
</dbReference>
<dbReference type="InterPro" id="IPR051627">
    <property type="entry name" value="SLIT-ROBO_RhoGAP"/>
</dbReference>
<dbReference type="AlphaFoldDB" id="A0A814H6M1"/>
<dbReference type="Gene3D" id="1.10.555.10">
    <property type="entry name" value="Rho GTPase activation protein"/>
    <property type="match status" value="1"/>
</dbReference>
<dbReference type="SUPFAM" id="SSF50044">
    <property type="entry name" value="SH3-domain"/>
    <property type="match status" value="1"/>
</dbReference>
<dbReference type="GO" id="GO:0007165">
    <property type="term" value="P:signal transduction"/>
    <property type="evidence" value="ECO:0007669"/>
    <property type="project" value="InterPro"/>
</dbReference>
<organism evidence="11 12">
    <name type="scientific">Rotaria sordida</name>
    <dbReference type="NCBI Taxonomy" id="392033"/>
    <lineage>
        <taxon>Eukaryota</taxon>
        <taxon>Metazoa</taxon>
        <taxon>Spiralia</taxon>
        <taxon>Gnathifera</taxon>
        <taxon>Rotifera</taxon>
        <taxon>Eurotatoria</taxon>
        <taxon>Bdelloidea</taxon>
        <taxon>Philodinida</taxon>
        <taxon>Philodinidae</taxon>
        <taxon>Rotaria</taxon>
    </lineage>
</organism>
<dbReference type="Pfam" id="PF00611">
    <property type="entry name" value="FCH"/>
    <property type="match status" value="1"/>
</dbReference>
<dbReference type="InterPro" id="IPR001452">
    <property type="entry name" value="SH3_domain"/>
</dbReference>
<dbReference type="InterPro" id="IPR008936">
    <property type="entry name" value="Rho_GTPase_activation_prot"/>
</dbReference>
<evidence type="ECO:0000256" key="2">
    <source>
        <dbReference type="ARBA" id="ARBA00022468"/>
    </source>
</evidence>
<evidence type="ECO:0000259" key="8">
    <source>
        <dbReference type="PROSITE" id="PS50002"/>
    </source>
</evidence>
<keyword evidence="3 5" id="KW-0175">Coiled coil</keyword>
<evidence type="ECO:0008006" key="13">
    <source>
        <dbReference type="Google" id="ProtNLM"/>
    </source>
</evidence>
<protein>
    <recommendedName>
        <fullName evidence="13">SLIT-ROBO Rho GTPase-activating protein 1-like</fullName>
    </recommendedName>
</protein>
<feature type="region of interest" description="Disordered" evidence="7">
    <location>
        <begin position="32"/>
        <end position="58"/>
    </location>
</feature>